<evidence type="ECO:0000259" key="2">
    <source>
        <dbReference type="Pfam" id="PF24883"/>
    </source>
</evidence>
<dbReference type="EMBL" id="JAACJL010000060">
    <property type="protein sequence ID" value="KAF4609738.1"/>
    <property type="molecule type" value="Genomic_DNA"/>
</dbReference>
<dbReference type="Gene3D" id="3.40.50.300">
    <property type="entry name" value="P-loop containing nucleotide triphosphate hydrolases"/>
    <property type="match status" value="1"/>
</dbReference>
<dbReference type="Proteomes" id="UP000521872">
    <property type="component" value="Unassembled WGS sequence"/>
</dbReference>
<proteinExistence type="predicted"/>
<gene>
    <name evidence="3" type="ORF">D9613_012012</name>
</gene>
<feature type="domain" description="Nephrocystin 3-like N-terminal" evidence="2">
    <location>
        <begin position="78"/>
        <end position="235"/>
    </location>
</feature>
<keyword evidence="1" id="KW-0677">Repeat</keyword>
<dbReference type="SUPFAM" id="SSF52540">
    <property type="entry name" value="P-loop containing nucleoside triphosphate hydrolases"/>
    <property type="match status" value="1"/>
</dbReference>
<organism evidence="3 4">
    <name type="scientific">Agrocybe pediades</name>
    <dbReference type="NCBI Taxonomy" id="84607"/>
    <lineage>
        <taxon>Eukaryota</taxon>
        <taxon>Fungi</taxon>
        <taxon>Dikarya</taxon>
        <taxon>Basidiomycota</taxon>
        <taxon>Agaricomycotina</taxon>
        <taxon>Agaricomycetes</taxon>
        <taxon>Agaricomycetidae</taxon>
        <taxon>Agaricales</taxon>
        <taxon>Agaricineae</taxon>
        <taxon>Strophariaceae</taxon>
        <taxon>Agrocybe</taxon>
    </lineage>
</organism>
<dbReference type="InterPro" id="IPR056884">
    <property type="entry name" value="NPHP3-like_N"/>
</dbReference>
<evidence type="ECO:0000256" key="1">
    <source>
        <dbReference type="ARBA" id="ARBA00022737"/>
    </source>
</evidence>
<reference evidence="3 4" key="1">
    <citation type="submission" date="2019-12" db="EMBL/GenBank/DDBJ databases">
        <authorList>
            <person name="Floudas D."/>
            <person name="Bentzer J."/>
            <person name="Ahren D."/>
            <person name="Johansson T."/>
            <person name="Persson P."/>
            <person name="Tunlid A."/>
        </authorList>
    </citation>
    <scope>NUCLEOTIDE SEQUENCE [LARGE SCALE GENOMIC DNA]</scope>
    <source>
        <strain evidence="3 4">CBS 102.39</strain>
    </source>
</reference>
<dbReference type="PANTHER" id="PTHR10039">
    <property type="entry name" value="AMELOGENIN"/>
    <property type="match status" value="1"/>
</dbReference>
<dbReference type="AlphaFoldDB" id="A0A8H4QF61"/>
<accession>A0A8H4QF61</accession>
<evidence type="ECO:0000313" key="4">
    <source>
        <dbReference type="Proteomes" id="UP000521872"/>
    </source>
</evidence>
<comment type="caution">
    <text evidence="3">The sequence shown here is derived from an EMBL/GenBank/DDBJ whole genome shotgun (WGS) entry which is preliminary data.</text>
</comment>
<name>A0A8H4QF61_9AGAR</name>
<dbReference type="PANTHER" id="PTHR10039:SF14">
    <property type="entry name" value="NACHT DOMAIN-CONTAINING PROTEIN"/>
    <property type="match status" value="1"/>
</dbReference>
<dbReference type="InterPro" id="IPR027417">
    <property type="entry name" value="P-loop_NTPase"/>
</dbReference>
<dbReference type="Pfam" id="PF24883">
    <property type="entry name" value="NPHP3_N"/>
    <property type="match status" value="1"/>
</dbReference>
<sequence length="286" mass="32218">MISSKQDIVTGGQFSQNHYHRQVSVGNKVPIDILTDAVAPSSFHDSGARFDPSKCHPRTRVQILAKIMRWIVGQDEENRSKPFMWLSGAAGCGKSAIAQSTVELCLEQGILLASFFFNRTDHTRNTAESLVATLAYQLYYTFPETEVQLEILSAIKKDPLIFKRTIQRQFTSLTVQPLAAYLSKDSSTQRRTPFLIMIDGLDECKDCASQKSILTGLADSVRSFPTCIRVFIASRPEHNIKLSFVSKCLKGVYTHLTLDMHVESQVYLDIKLYLSDRFAENTGRLR</sequence>
<evidence type="ECO:0000313" key="3">
    <source>
        <dbReference type="EMBL" id="KAF4609738.1"/>
    </source>
</evidence>
<keyword evidence="4" id="KW-1185">Reference proteome</keyword>
<protein>
    <recommendedName>
        <fullName evidence="2">Nephrocystin 3-like N-terminal domain-containing protein</fullName>
    </recommendedName>
</protein>